<feature type="domain" description="TLDc" evidence="5">
    <location>
        <begin position="1"/>
        <end position="218"/>
    </location>
</feature>
<dbReference type="GO" id="GO:0006979">
    <property type="term" value="P:response to oxidative stress"/>
    <property type="evidence" value="ECO:0007669"/>
    <property type="project" value="TreeGrafter"/>
</dbReference>
<protein>
    <recommendedName>
        <fullName evidence="4">Oxidation resistance protein 1</fullName>
    </recommendedName>
</protein>
<dbReference type="SMART" id="SM00584">
    <property type="entry name" value="TLDc"/>
    <property type="match status" value="1"/>
</dbReference>
<evidence type="ECO:0000313" key="7">
    <source>
        <dbReference type="Proteomes" id="UP000268321"/>
    </source>
</evidence>
<dbReference type="AlphaFoldDB" id="A0A4P9Z961"/>
<reference evidence="7" key="1">
    <citation type="journal article" date="2018" name="Nat. Microbiol.">
        <title>Leveraging single-cell genomics to expand the fungal tree of life.</title>
        <authorList>
            <person name="Ahrendt S.R."/>
            <person name="Quandt C.A."/>
            <person name="Ciobanu D."/>
            <person name="Clum A."/>
            <person name="Salamov A."/>
            <person name="Andreopoulos B."/>
            <person name="Cheng J.F."/>
            <person name="Woyke T."/>
            <person name="Pelin A."/>
            <person name="Henrissat B."/>
            <person name="Reynolds N.K."/>
            <person name="Benny G.L."/>
            <person name="Smith M.E."/>
            <person name="James T.Y."/>
            <person name="Grigoriev I.V."/>
        </authorList>
    </citation>
    <scope>NUCLEOTIDE SEQUENCE [LARGE SCALE GENOMIC DNA]</scope>
    <source>
        <strain evidence="7">Baker2002</strain>
    </source>
</reference>
<evidence type="ECO:0000256" key="1">
    <source>
        <dbReference type="ARBA" id="ARBA00004173"/>
    </source>
</evidence>
<evidence type="ECO:0000259" key="5">
    <source>
        <dbReference type="PROSITE" id="PS51886"/>
    </source>
</evidence>
<proteinExistence type="inferred from homology"/>
<evidence type="ECO:0000256" key="3">
    <source>
        <dbReference type="ARBA" id="ARBA00023128"/>
    </source>
</evidence>
<dbReference type="PROSITE" id="PS51886">
    <property type="entry name" value="TLDC"/>
    <property type="match status" value="1"/>
</dbReference>
<evidence type="ECO:0000256" key="2">
    <source>
        <dbReference type="ARBA" id="ARBA00009540"/>
    </source>
</evidence>
<dbReference type="GO" id="GO:0005739">
    <property type="term" value="C:mitochondrion"/>
    <property type="evidence" value="ECO:0007669"/>
    <property type="project" value="UniProtKB-SubCell"/>
</dbReference>
<comment type="subcellular location">
    <subcellularLocation>
        <location evidence="1">Mitochondrion</location>
    </subcellularLocation>
</comment>
<name>A0A4P9Z961_9ASCO</name>
<dbReference type="GO" id="GO:0005634">
    <property type="term" value="C:nucleus"/>
    <property type="evidence" value="ECO:0007669"/>
    <property type="project" value="TreeGrafter"/>
</dbReference>
<evidence type="ECO:0000313" key="6">
    <source>
        <dbReference type="EMBL" id="RKP29277.1"/>
    </source>
</evidence>
<dbReference type="PANTHER" id="PTHR23354:SF62">
    <property type="entry name" value="MUSTARD, ISOFORM V"/>
    <property type="match status" value="1"/>
</dbReference>
<keyword evidence="7" id="KW-1185">Reference proteome</keyword>
<comment type="similarity">
    <text evidence="2">Belongs to the OXR1 family.</text>
</comment>
<dbReference type="Proteomes" id="UP000268321">
    <property type="component" value="Unassembled WGS sequence"/>
</dbReference>
<keyword evidence="3" id="KW-0496">Mitochondrion</keyword>
<gene>
    <name evidence="6" type="ORF">METBISCDRAFT_31767</name>
</gene>
<dbReference type="Pfam" id="PF07534">
    <property type="entry name" value="TLD"/>
    <property type="match status" value="2"/>
</dbReference>
<organism evidence="6 7">
    <name type="scientific">Metschnikowia bicuspidata</name>
    <dbReference type="NCBI Taxonomy" id="27322"/>
    <lineage>
        <taxon>Eukaryota</taxon>
        <taxon>Fungi</taxon>
        <taxon>Dikarya</taxon>
        <taxon>Ascomycota</taxon>
        <taxon>Saccharomycotina</taxon>
        <taxon>Pichiomycetes</taxon>
        <taxon>Metschnikowiaceae</taxon>
        <taxon>Metschnikowia</taxon>
    </lineage>
</organism>
<dbReference type="OrthoDB" id="26679at2759"/>
<evidence type="ECO:0000256" key="4">
    <source>
        <dbReference type="ARBA" id="ARBA00040604"/>
    </source>
</evidence>
<dbReference type="PANTHER" id="PTHR23354">
    <property type="entry name" value="NUCLEOLAR PROTEIN 7/ESTROGEN RECEPTOR COACTIVATOR-RELATED"/>
    <property type="match status" value="1"/>
</dbReference>
<dbReference type="EMBL" id="ML004496">
    <property type="protein sequence ID" value="RKP29277.1"/>
    <property type="molecule type" value="Genomic_DNA"/>
</dbReference>
<sequence length="221" mass="25623">MDEELAADLQPLLPPRLQLDDEWHLIYSMRQDGISLNTLYRNCDPEVQLRNYKLSKGKTVATLRYADDVIKNMVVVSHNIPIGKRPLGYIMVIFDNKGNRFGCYLNDYLRPADKKRYYGNGECFLWKSEWCDEEHKLPRRLKAFAYTGINDNIIYSNLDFIAIGSSSGNNGLWIDSSLYKGHSYRCETFGNEILNEHGEGDHKYGKFKIVNLEIWRVGQLT</sequence>
<accession>A0A4P9Z961</accession>
<dbReference type="InterPro" id="IPR006571">
    <property type="entry name" value="TLDc_dom"/>
</dbReference>